<comment type="catalytic activity">
    <reaction evidence="10 15">
        <text>2'-deoxycytidine + H2O + H(+) = 2'-deoxyuridine + NH4(+)</text>
        <dbReference type="Rhea" id="RHEA:13433"/>
        <dbReference type="ChEBI" id="CHEBI:15377"/>
        <dbReference type="ChEBI" id="CHEBI:15378"/>
        <dbReference type="ChEBI" id="CHEBI:15698"/>
        <dbReference type="ChEBI" id="CHEBI:16450"/>
        <dbReference type="ChEBI" id="CHEBI:28938"/>
        <dbReference type="EC" id="3.5.4.5"/>
    </reaction>
</comment>
<dbReference type="Proteomes" id="UP000288024">
    <property type="component" value="Unassembled WGS sequence"/>
</dbReference>
<feature type="active site" description="Proton donor" evidence="12">
    <location>
        <position position="78"/>
    </location>
</feature>
<dbReference type="InterPro" id="IPR002125">
    <property type="entry name" value="CMP_dCMP_dom"/>
</dbReference>
<dbReference type="PROSITE" id="PS51747">
    <property type="entry name" value="CYT_DCMP_DEAMINASES_2"/>
    <property type="match status" value="1"/>
</dbReference>
<organism evidence="17 18">
    <name type="scientific">Niallia taxi</name>
    <dbReference type="NCBI Taxonomy" id="2499688"/>
    <lineage>
        <taxon>Bacteria</taxon>
        <taxon>Bacillati</taxon>
        <taxon>Bacillota</taxon>
        <taxon>Bacilli</taxon>
        <taxon>Bacillales</taxon>
        <taxon>Bacillaceae</taxon>
        <taxon>Niallia</taxon>
    </lineage>
</organism>
<evidence type="ECO:0000256" key="15">
    <source>
        <dbReference type="RuleBase" id="RU364006"/>
    </source>
</evidence>
<feature type="binding site" evidence="14">
    <location>
        <position position="112"/>
    </location>
    <ligand>
        <name>Zn(2+)</name>
        <dbReference type="ChEBI" id="CHEBI:29105"/>
        <note>catalytic</note>
    </ligand>
</feature>
<evidence type="ECO:0000256" key="4">
    <source>
        <dbReference type="ARBA" id="ARBA00012783"/>
    </source>
</evidence>
<comment type="similarity">
    <text evidence="3 15">Belongs to the cytidine and deoxycytidylate deaminase family.</text>
</comment>
<feature type="domain" description="CMP/dCMP-type deaminase" evidence="16">
    <location>
        <begin position="24"/>
        <end position="151"/>
    </location>
</feature>
<name>A0A3S2W663_9BACI</name>
<dbReference type="InterPro" id="IPR050202">
    <property type="entry name" value="Cyt/Deoxycyt_deaminase"/>
</dbReference>
<comment type="caution">
    <text evidence="17">The sequence shown here is derived from an EMBL/GenBank/DDBJ whole genome shotgun (WGS) entry which is preliminary data.</text>
</comment>
<feature type="binding site" evidence="14">
    <location>
        <position position="109"/>
    </location>
    <ligand>
        <name>Zn(2+)</name>
        <dbReference type="ChEBI" id="CHEBI:29105"/>
        <note>catalytic</note>
    </ligand>
</feature>
<dbReference type="InterPro" id="IPR016193">
    <property type="entry name" value="Cytidine_deaminase-like"/>
</dbReference>
<feature type="binding site" evidence="13">
    <location>
        <begin position="65"/>
        <end position="71"/>
    </location>
    <ligand>
        <name>substrate</name>
    </ligand>
</feature>
<dbReference type="GO" id="GO:0072527">
    <property type="term" value="P:pyrimidine-containing compound metabolic process"/>
    <property type="evidence" value="ECO:0007669"/>
    <property type="project" value="UniProtKB-ARBA"/>
</dbReference>
<evidence type="ECO:0000256" key="1">
    <source>
        <dbReference type="ARBA" id="ARBA00001947"/>
    </source>
</evidence>
<evidence type="ECO:0000256" key="14">
    <source>
        <dbReference type="PIRSR" id="PIRSR606262-3"/>
    </source>
</evidence>
<evidence type="ECO:0000256" key="7">
    <source>
        <dbReference type="ARBA" id="ARBA00022801"/>
    </source>
</evidence>
<dbReference type="GO" id="GO:0055086">
    <property type="term" value="P:nucleobase-containing small molecule metabolic process"/>
    <property type="evidence" value="ECO:0007669"/>
    <property type="project" value="UniProtKB-ARBA"/>
</dbReference>
<evidence type="ECO:0000256" key="10">
    <source>
        <dbReference type="ARBA" id="ARBA00049252"/>
    </source>
</evidence>
<dbReference type="PANTHER" id="PTHR11644">
    <property type="entry name" value="CYTIDINE DEAMINASE"/>
    <property type="match status" value="1"/>
</dbReference>
<feature type="binding site" evidence="14">
    <location>
        <position position="76"/>
    </location>
    <ligand>
        <name>Zn(2+)</name>
        <dbReference type="ChEBI" id="CHEBI:29105"/>
        <note>catalytic</note>
    </ligand>
</feature>
<dbReference type="NCBIfam" id="NF004064">
    <property type="entry name" value="PRK05578.1"/>
    <property type="match status" value="1"/>
</dbReference>
<sequence>MNNTPCLKGQHTRSVINRNGDDFMKTEALIQEAKAAREKAYVPYSKFQVGAALLSETGKVYHGCNIENAAYSVTNCAERTALFKAVSEGDTKFVSLAVVADTNGPVSPCGACRQVISELCPSDMEVILTNLNGDVQKTTVAELLPGAFSSEALNEHK</sequence>
<proteinExistence type="inferred from homology"/>
<dbReference type="NCBIfam" id="TIGR01354">
    <property type="entry name" value="cyt_deam_tetra"/>
    <property type="match status" value="1"/>
</dbReference>
<keyword evidence="7 15" id="KW-0378">Hydrolase</keyword>
<dbReference type="Gene3D" id="3.40.140.10">
    <property type="entry name" value="Cytidine Deaminase, domain 2"/>
    <property type="match status" value="1"/>
</dbReference>
<evidence type="ECO:0000256" key="3">
    <source>
        <dbReference type="ARBA" id="ARBA00006576"/>
    </source>
</evidence>
<dbReference type="SUPFAM" id="SSF53927">
    <property type="entry name" value="Cytidine deaminase-like"/>
    <property type="match status" value="1"/>
</dbReference>
<reference evidence="17 18" key="1">
    <citation type="submission" date="2019-01" db="EMBL/GenBank/DDBJ databases">
        <title>Bacillus sp. M5HDSG1-1, whole genome shotgun sequence.</title>
        <authorList>
            <person name="Tuo L."/>
        </authorList>
    </citation>
    <scope>NUCLEOTIDE SEQUENCE [LARGE SCALE GENOMIC DNA]</scope>
    <source>
        <strain evidence="17 18">M5HDSG1-1</strain>
    </source>
</reference>
<dbReference type="InterPro" id="IPR006262">
    <property type="entry name" value="Cyt_deam_tetra"/>
</dbReference>
<evidence type="ECO:0000256" key="12">
    <source>
        <dbReference type="PIRSR" id="PIRSR606262-1"/>
    </source>
</evidence>
<dbReference type="AlphaFoldDB" id="A0A3S2W663"/>
<dbReference type="Pfam" id="PF00383">
    <property type="entry name" value="dCMP_cyt_deam_1"/>
    <property type="match status" value="1"/>
</dbReference>
<dbReference type="EMBL" id="RZTZ01000002">
    <property type="protein sequence ID" value="RVT65693.1"/>
    <property type="molecule type" value="Genomic_DNA"/>
</dbReference>
<keyword evidence="18" id="KW-1185">Reference proteome</keyword>
<comment type="catalytic activity">
    <reaction evidence="11 15">
        <text>cytidine + H2O + H(+) = uridine + NH4(+)</text>
        <dbReference type="Rhea" id="RHEA:16069"/>
        <dbReference type="ChEBI" id="CHEBI:15377"/>
        <dbReference type="ChEBI" id="CHEBI:15378"/>
        <dbReference type="ChEBI" id="CHEBI:16704"/>
        <dbReference type="ChEBI" id="CHEBI:17562"/>
        <dbReference type="ChEBI" id="CHEBI:28938"/>
        <dbReference type="EC" id="3.5.4.5"/>
    </reaction>
</comment>
<dbReference type="PROSITE" id="PS00903">
    <property type="entry name" value="CYT_DCMP_DEAMINASES_1"/>
    <property type="match status" value="1"/>
</dbReference>
<evidence type="ECO:0000256" key="9">
    <source>
        <dbReference type="ARBA" id="ARBA00032005"/>
    </source>
</evidence>
<keyword evidence="8 14" id="KW-0862">Zinc</keyword>
<evidence type="ECO:0000256" key="13">
    <source>
        <dbReference type="PIRSR" id="PIRSR606262-2"/>
    </source>
</evidence>
<evidence type="ECO:0000256" key="11">
    <source>
        <dbReference type="ARBA" id="ARBA00049558"/>
    </source>
</evidence>
<dbReference type="GeneID" id="87616237"/>
<dbReference type="NCBIfam" id="NF009076">
    <property type="entry name" value="PRK12411.1"/>
    <property type="match status" value="1"/>
</dbReference>
<dbReference type="GO" id="GO:0042802">
    <property type="term" value="F:identical protein binding"/>
    <property type="evidence" value="ECO:0007669"/>
    <property type="project" value="UniProtKB-ARBA"/>
</dbReference>
<evidence type="ECO:0000256" key="6">
    <source>
        <dbReference type="ARBA" id="ARBA00022723"/>
    </source>
</evidence>
<comment type="cofactor">
    <cofactor evidence="1 14 15">
        <name>Zn(2+)</name>
        <dbReference type="ChEBI" id="CHEBI:29105"/>
    </cofactor>
</comment>
<dbReference type="GO" id="GO:0008270">
    <property type="term" value="F:zinc ion binding"/>
    <property type="evidence" value="ECO:0007669"/>
    <property type="project" value="UniProtKB-UniRule"/>
</dbReference>
<evidence type="ECO:0000256" key="5">
    <source>
        <dbReference type="ARBA" id="ARBA00018266"/>
    </source>
</evidence>
<comment type="function">
    <text evidence="2 15">This enzyme scavenges exogenous and endogenous cytidine and 2'-deoxycytidine for UMP synthesis.</text>
</comment>
<accession>A0A3S2W663</accession>
<keyword evidence="6 14" id="KW-0479">Metal-binding</keyword>
<evidence type="ECO:0000256" key="2">
    <source>
        <dbReference type="ARBA" id="ARBA00003949"/>
    </source>
</evidence>
<dbReference type="EC" id="3.5.4.5" evidence="4 15"/>
<dbReference type="FunFam" id="3.40.140.10:FF:000008">
    <property type="entry name" value="Cytidine deaminase"/>
    <property type="match status" value="1"/>
</dbReference>
<evidence type="ECO:0000256" key="8">
    <source>
        <dbReference type="ARBA" id="ARBA00022833"/>
    </source>
</evidence>
<dbReference type="PANTHER" id="PTHR11644:SF2">
    <property type="entry name" value="CYTIDINE DEAMINASE"/>
    <property type="match status" value="1"/>
</dbReference>
<dbReference type="InterPro" id="IPR016192">
    <property type="entry name" value="APOBEC/CMP_deaminase_Zn-bd"/>
</dbReference>
<gene>
    <name evidence="17" type="ORF">EM808_06715</name>
</gene>
<dbReference type="GO" id="GO:0004126">
    <property type="term" value="F:cytidine deaminase activity"/>
    <property type="evidence" value="ECO:0007669"/>
    <property type="project" value="UniProtKB-UniRule"/>
</dbReference>
<dbReference type="GO" id="GO:0005829">
    <property type="term" value="C:cytosol"/>
    <property type="evidence" value="ECO:0007669"/>
    <property type="project" value="TreeGrafter"/>
</dbReference>
<protein>
    <recommendedName>
        <fullName evidence="5 15">Cytidine deaminase</fullName>
        <ecNumber evidence="4 15">3.5.4.5</ecNumber>
    </recommendedName>
    <alternativeName>
        <fullName evidence="9 15">Cytidine aminohydrolase</fullName>
    </alternativeName>
</protein>
<evidence type="ECO:0000313" key="17">
    <source>
        <dbReference type="EMBL" id="RVT65693.1"/>
    </source>
</evidence>
<dbReference type="CDD" id="cd01283">
    <property type="entry name" value="cytidine_deaminase"/>
    <property type="match status" value="1"/>
</dbReference>
<dbReference type="RefSeq" id="WP_127737908.1">
    <property type="nucleotide sequence ID" value="NZ_CAJCKN010000067.1"/>
</dbReference>
<evidence type="ECO:0000259" key="16">
    <source>
        <dbReference type="PROSITE" id="PS51747"/>
    </source>
</evidence>
<evidence type="ECO:0000313" key="18">
    <source>
        <dbReference type="Proteomes" id="UP000288024"/>
    </source>
</evidence>